<evidence type="ECO:0000313" key="2">
    <source>
        <dbReference type="EMBL" id="KAF6842626.1"/>
    </source>
</evidence>
<organism evidence="2 3">
    <name type="scientific">Colletotrichum musicola</name>
    <dbReference type="NCBI Taxonomy" id="2175873"/>
    <lineage>
        <taxon>Eukaryota</taxon>
        <taxon>Fungi</taxon>
        <taxon>Dikarya</taxon>
        <taxon>Ascomycota</taxon>
        <taxon>Pezizomycotina</taxon>
        <taxon>Sordariomycetes</taxon>
        <taxon>Hypocreomycetidae</taxon>
        <taxon>Glomerellales</taxon>
        <taxon>Glomerellaceae</taxon>
        <taxon>Colletotrichum</taxon>
        <taxon>Colletotrichum orchidearum species complex</taxon>
    </lineage>
</organism>
<dbReference type="AlphaFoldDB" id="A0A8H6NU52"/>
<name>A0A8H6NU52_9PEZI</name>
<dbReference type="Proteomes" id="UP000639643">
    <property type="component" value="Unassembled WGS sequence"/>
</dbReference>
<accession>A0A8H6NU52</accession>
<feature type="region of interest" description="Disordered" evidence="1">
    <location>
        <begin position="1"/>
        <end position="63"/>
    </location>
</feature>
<evidence type="ECO:0000256" key="1">
    <source>
        <dbReference type="SAM" id="MobiDB-lite"/>
    </source>
</evidence>
<comment type="caution">
    <text evidence="2">The sequence shown here is derived from an EMBL/GenBank/DDBJ whole genome shotgun (WGS) entry which is preliminary data.</text>
</comment>
<protein>
    <submittedName>
        <fullName evidence="2">Uncharacterized protein</fullName>
    </submittedName>
</protein>
<evidence type="ECO:0000313" key="3">
    <source>
        <dbReference type="Proteomes" id="UP000639643"/>
    </source>
</evidence>
<keyword evidence="3" id="KW-1185">Reference proteome</keyword>
<dbReference type="EMBL" id="WIGM01000065">
    <property type="protein sequence ID" value="KAF6842626.1"/>
    <property type="molecule type" value="Genomic_DNA"/>
</dbReference>
<sequence length="233" mass="25792">MFTTTHSIRSDDSETDDAASIGSGGSSEDDEVHAEDINTNVTEACSDASERPTDETKSSSLLKNLPPELRSQMLWSMPDLPSLRALVRASPILHAQYRESRNTILRARLDRELDGFYVDAQATLMSRASVLGYRRTDRVVKDFSDSYRQRLVASVPRSRVGSTEPGAIRWLAAYHLSVARPLLRMYGEWALENLEKLAASVAGSESTTTVTETGSERGANLSRSEEIRILRAL</sequence>
<dbReference type="OrthoDB" id="5304511at2759"/>
<proteinExistence type="predicted"/>
<reference evidence="2" key="1">
    <citation type="journal article" date="2020" name="Phytopathology">
        <title>Genome Sequence Resources of Colletotrichum truncatum, C. plurivorum, C. musicola, and C. sojae: Four Species Pathogenic to Soybean (Glycine max).</title>
        <authorList>
            <person name="Rogerio F."/>
            <person name="Boufleur T.R."/>
            <person name="Ciampi-Guillardi M."/>
            <person name="Sukno S.A."/>
            <person name="Thon M.R."/>
            <person name="Massola Junior N.S."/>
            <person name="Baroncelli R."/>
        </authorList>
    </citation>
    <scope>NUCLEOTIDE SEQUENCE</scope>
    <source>
        <strain evidence="2">LFN0074</strain>
    </source>
</reference>
<feature type="compositionally biased region" description="Basic and acidic residues" evidence="1">
    <location>
        <begin position="48"/>
        <end position="57"/>
    </location>
</feature>
<gene>
    <name evidence="2" type="ORF">CMUS01_02942</name>
</gene>